<dbReference type="SUPFAM" id="SSF56281">
    <property type="entry name" value="Metallo-hydrolase/oxidoreductase"/>
    <property type="match status" value="1"/>
</dbReference>
<dbReference type="Proteomes" id="UP000001072">
    <property type="component" value="Unassembled WGS sequence"/>
</dbReference>
<organism evidence="3">
    <name type="scientific">Melampsora larici-populina (strain 98AG31 / pathotype 3-4-7)</name>
    <name type="common">Poplar leaf rust fungus</name>
    <dbReference type="NCBI Taxonomy" id="747676"/>
    <lineage>
        <taxon>Eukaryota</taxon>
        <taxon>Fungi</taxon>
        <taxon>Dikarya</taxon>
        <taxon>Basidiomycota</taxon>
        <taxon>Pucciniomycotina</taxon>
        <taxon>Pucciniomycetes</taxon>
        <taxon>Pucciniales</taxon>
        <taxon>Melampsoraceae</taxon>
        <taxon>Melampsora</taxon>
    </lineage>
</organism>
<dbReference type="VEuPathDB" id="FungiDB:MELLADRAFT_124039"/>
<feature type="domain" description="Metallo-beta-lactamase" evidence="1">
    <location>
        <begin position="131"/>
        <end position="346"/>
    </location>
</feature>
<name>F4RL64_MELLP</name>
<reference evidence="3" key="1">
    <citation type="journal article" date="2011" name="Proc. Natl. Acad. Sci. U.S.A.">
        <title>Obligate biotrophy features unraveled by the genomic analysis of rust fungi.</title>
        <authorList>
            <person name="Duplessis S."/>
            <person name="Cuomo C.A."/>
            <person name="Lin Y.-C."/>
            <person name="Aerts A."/>
            <person name="Tisserant E."/>
            <person name="Veneault-Fourrey C."/>
            <person name="Joly D.L."/>
            <person name="Hacquard S."/>
            <person name="Amselem J."/>
            <person name="Cantarel B.L."/>
            <person name="Chiu R."/>
            <person name="Coutinho P.M."/>
            <person name="Feau N."/>
            <person name="Field M."/>
            <person name="Frey P."/>
            <person name="Gelhaye E."/>
            <person name="Goldberg J."/>
            <person name="Grabherr M.G."/>
            <person name="Kodira C.D."/>
            <person name="Kohler A."/>
            <person name="Kuees U."/>
            <person name="Lindquist E.A."/>
            <person name="Lucas S.M."/>
            <person name="Mago R."/>
            <person name="Mauceli E."/>
            <person name="Morin E."/>
            <person name="Murat C."/>
            <person name="Pangilinan J.L."/>
            <person name="Park R."/>
            <person name="Pearson M."/>
            <person name="Quesneville H."/>
            <person name="Rouhier N."/>
            <person name="Sakthikumar S."/>
            <person name="Salamov A.A."/>
            <person name="Schmutz J."/>
            <person name="Selles B."/>
            <person name="Shapiro H."/>
            <person name="Tanguay P."/>
            <person name="Tuskan G.A."/>
            <person name="Henrissat B."/>
            <person name="Van de Peer Y."/>
            <person name="Rouze P."/>
            <person name="Ellis J.G."/>
            <person name="Dodds P.N."/>
            <person name="Schein J.E."/>
            <person name="Zhong S."/>
            <person name="Hamelin R.C."/>
            <person name="Grigoriev I.V."/>
            <person name="Szabo L.J."/>
            <person name="Martin F."/>
        </authorList>
    </citation>
    <scope>NUCLEOTIDE SEQUENCE [LARGE SCALE GENOMIC DNA]</scope>
    <source>
        <strain evidence="3">98AG31 / pathotype 3-4-7</strain>
    </source>
</reference>
<evidence type="ECO:0000313" key="2">
    <source>
        <dbReference type="EMBL" id="EGG06920.1"/>
    </source>
</evidence>
<evidence type="ECO:0000259" key="1">
    <source>
        <dbReference type="Pfam" id="PF12706"/>
    </source>
</evidence>
<dbReference type="Pfam" id="PF12706">
    <property type="entry name" value="Lactamase_B_2"/>
    <property type="match status" value="1"/>
</dbReference>
<dbReference type="PANTHER" id="PTHR42663:SF6">
    <property type="entry name" value="HYDROLASE C777.06C-RELATED"/>
    <property type="match status" value="1"/>
</dbReference>
<dbReference type="InParanoid" id="F4RL64"/>
<keyword evidence="3" id="KW-1185">Reference proteome</keyword>
<dbReference type="KEGG" id="mlr:MELLADRAFT_124039"/>
<dbReference type="RefSeq" id="XP_007409880.1">
    <property type="nucleotide sequence ID" value="XM_007409818.1"/>
</dbReference>
<dbReference type="InterPro" id="IPR001279">
    <property type="entry name" value="Metallo-B-lactamas"/>
</dbReference>
<dbReference type="InterPro" id="IPR036866">
    <property type="entry name" value="RibonucZ/Hydroxyglut_hydro"/>
</dbReference>
<dbReference type="GeneID" id="18926586"/>
<dbReference type="CDD" id="cd16279">
    <property type="entry name" value="metallo-hydrolase-like_MBL-fold"/>
    <property type="match status" value="1"/>
</dbReference>
<dbReference type="STRING" id="747676.F4RL64"/>
<dbReference type="HOGENOM" id="CLU_044538_1_2_1"/>
<dbReference type="Gene3D" id="3.60.15.10">
    <property type="entry name" value="Ribonuclease Z/Hydroxyacylglutathione hydrolase-like"/>
    <property type="match status" value="1"/>
</dbReference>
<proteinExistence type="predicted"/>
<dbReference type="eggNOG" id="ENOG502QWBK">
    <property type="taxonomic scope" value="Eukaryota"/>
</dbReference>
<accession>F4RL64</accession>
<dbReference type="OrthoDB" id="341300at2759"/>
<dbReference type="FunCoup" id="F4RL64">
    <property type="interactions" value="3"/>
</dbReference>
<gene>
    <name evidence="2" type="ORF">MELLADRAFT_124039</name>
</gene>
<protein>
    <recommendedName>
        <fullName evidence="1">Metallo-beta-lactamase domain-containing protein</fullName>
    </recommendedName>
</protein>
<evidence type="ECO:0000313" key="3">
    <source>
        <dbReference type="Proteomes" id="UP000001072"/>
    </source>
</evidence>
<dbReference type="PANTHER" id="PTHR42663">
    <property type="entry name" value="HYDROLASE C777.06C-RELATED-RELATED"/>
    <property type="match status" value="1"/>
</dbReference>
<sequence length="430" mass="47326">MTRSLCSFEPYRYEYRKWFLSFLVILLCIHISRAPLVPIVGKENGQVVAKSLATDTPTTTNLEMIFLGTGPSGRIPEAGCILGPEGPCAGCKLAMAKSTDSPVFDKRGNTSAILRFVPPTLDKNEKATPKTILIDAGKSFQTSALELFKRNGLSKIDAVLLTHPHADASLGLDDLRSWTSGANPIQKTMAIYCDQDTFLTIKQMFPYMIDPSTATGGGSVPTFQWNIFEREKPLDLFGLRVTPLTTHHGTVGQGQDARPYECAGFLFDRSIVYMSDVSSIPESTWTALASLGVPSSIPSETHPQPRPSLPILVIDTLRLVTRPSHFGIEDALNTAHRLGAQKTYLVGFEHGVTHKSWERACKAFGEGIPNIDKKEVNTQMRLVDIGKDPELFHRTALYMGKPKSPMWVRPAFDGLKISTNGETAQDDHYS</sequence>
<dbReference type="AlphaFoldDB" id="F4RL64"/>
<dbReference type="EMBL" id="GL883106">
    <property type="protein sequence ID" value="EGG06920.1"/>
    <property type="molecule type" value="Genomic_DNA"/>
</dbReference>